<evidence type="ECO:0000313" key="1">
    <source>
        <dbReference type="EMBL" id="ETO08476.1"/>
    </source>
</evidence>
<protein>
    <submittedName>
        <fullName evidence="1">Uncharacterized protein</fullName>
    </submittedName>
</protein>
<dbReference type="Proteomes" id="UP000023152">
    <property type="component" value="Unassembled WGS sequence"/>
</dbReference>
<proteinExistence type="predicted"/>
<dbReference type="EMBL" id="ASPP01024951">
    <property type="protein sequence ID" value="ETO08476.1"/>
    <property type="molecule type" value="Genomic_DNA"/>
</dbReference>
<dbReference type="AlphaFoldDB" id="X6M4C7"/>
<organism evidence="1 2">
    <name type="scientific">Reticulomyxa filosa</name>
    <dbReference type="NCBI Taxonomy" id="46433"/>
    <lineage>
        <taxon>Eukaryota</taxon>
        <taxon>Sar</taxon>
        <taxon>Rhizaria</taxon>
        <taxon>Retaria</taxon>
        <taxon>Foraminifera</taxon>
        <taxon>Monothalamids</taxon>
        <taxon>Reticulomyxidae</taxon>
        <taxon>Reticulomyxa</taxon>
    </lineage>
</organism>
<gene>
    <name evidence="1" type="ORF">RFI_28911</name>
</gene>
<name>X6M4C7_RETFI</name>
<accession>X6M4C7</accession>
<sequence length="207" mass="23650">MYTYIIYYYYYLLKSASHRLFQWLNDIKRFRCEGFVLNAFPQGMVGSSLNCAGALPMLKFIATHKVPFVALDMPYVLHQSLVSFSLYLDRFHWLLLNEAARQNQLRDPTATSTIPSSEIFSSPHIAMVRNYRSDYFALGINESDPGQSRKVLALMGSAHVSEVVQRLTNQWNLSNPIKHISGNCVTLQWNGLGPLSSVRDRQDLLLI</sequence>
<reference evidence="1 2" key="1">
    <citation type="journal article" date="2013" name="Curr. Biol.">
        <title>The Genome of the Foraminiferan Reticulomyxa filosa.</title>
        <authorList>
            <person name="Glockner G."/>
            <person name="Hulsmann N."/>
            <person name="Schleicher M."/>
            <person name="Noegel A.A."/>
            <person name="Eichinger L."/>
            <person name="Gallinger C."/>
            <person name="Pawlowski J."/>
            <person name="Sierra R."/>
            <person name="Euteneuer U."/>
            <person name="Pillet L."/>
            <person name="Moustafa A."/>
            <person name="Platzer M."/>
            <person name="Groth M."/>
            <person name="Szafranski K."/>
            <person name="Schliwa M."/>
        </authorList>
    </citation>
    <scope>NUCLEOTIDE SEQUENCE [LARGE SCALE GENOMIC DNA]</scope>
</reference>
<comment type="caution">
    <text evidence="1">The sequence shown here is derived from an EMBL/GenBank/DDBJ whole genome shotgun (WGS) entry which is preliminary data.</text>
</comment>
<evidence type="ECO:0000313" key="2">
    <source>
        <dbReference type="Proteomes" id="UP000023152"/>
    </source>
</evidence>
<keyword evidence="2" id="KW-1185">Reference proteome</keyword>